<accession>A0A8H6I3R7</accession>
<sequence length="492" mass="53630">MFKAKSKHRTMVRPEPSAPSGPTACPTSRARRAHSGLMSSSSSSAILSDALSVLSKTTHQIIADVEARARTEVARAVAEANEARHQRDKALKDLHAAQIEAEAARREGVASKAAVRRHAQAELTITHQLDTISQQLETIEQLRREVNQWKDQSKNWQDHFLRVEQDRCALSSRIEELVSEQLLWSRASGATTTTPRSRLADSTPLNKRESATAIPSPTHPPQTSTRKPTGTSASKPPARKATASNKAKASSSSTSAHPRTLQLQQQGGVAAAPSSSGASSSSPNSPHTPSQKQGKSKAAAPTIRQSTVIRRVHAVVRVKREEDSDEEPGRLHGNDDGDNSETYVPGPPVLTPATSTSTSASSFVPSQEESQEEPEPPLPRPSKQRSESRARRRRSSRMIVEDEYDEDDESEDQTVVARNLRAVRSVNYQESDDGAPPGSEEEEEESDEDELMIRNPGNNAESTNTPKQNRRAKTQKGGPPTKKRKVGAKPLR</sequence>
<feature type="region of interest" description="Disordered" evidence="2">
    <location>
        <begin position="1"/>
        <end position="43"/>
    </location>
</feature>
<feature type="compositionally biased region" description="Basic residues" evidence="2">
    <location>
        <begin position="1"/>
        <end position="11"/>
    </location>
</feature>
<reference evidence="3 4" key="1">
    <citation type="submission" date="2020-07" db="EMBL/GenBank/DDBJ databases">
        <title>Comparative genomics of pyrophilous fungi reveals a link between fire events and developmental genes.</title>
        <authorList>
            <consortium name="DOE Joint Genome Institute"/>
            <person name="Steindorff A.S."/>
            <person name="Carver A."/>
            <person name="Calhoun S."/>
            <person name="Stillman K."/>
            <person name="Liu H."/>
            <person name="Lipzen A."/>
            <person name="Pangilinan J."/>
            <person name="Labutti K."/>
            <person name="Bruns T.D."/>
            <person name="Grigoriev I.V."/>
        </authorList>
    </citation>
    <scope>NUCLEOTIDE SEQUENCE [LARGE SCALE GENOMIC DNA]</scope>
    <source>
        <strain evidence="3 4">CBS 144469</strain>
    </source>
</reference>
<dbReference type="AlphaFoldDB" id="A0A8H6I3R7"/>
<feature type="compositionally biased region" description="Acidic residues" evidence="2">
    <location>
        <begin position="401"/>
        <end position="412"/>
    </location>
</feature>
<feature type="compositionally biased region" description="Basic residues" evidence="2">
    <location>
        <begin position="481"/>
        <end position="492"/>
    </location>
</feature>
<proteinExistence type="predicted"/>
<feature type="compositionally biased region" description="Low complexity" evidence="2">
    <location>
        <begin position="351"/>
        <end position="368"/>
    </location>
</feature>
<evidence type="ECO:0000256" key="1">
    <source>
        <dbReference type="SAM" id="Coils"/>
    </source>
</evidence>
<feature type="compositionally biased region" description="Basic and acidic residues" evidence="2">
    <location>
        <begin position="318"/>
        <end position="335"/>
    </location>
</feature>
<dbReference type="EMBL" id="JACGCI010000022">
    <property type="protein sequence ID" value="KAF6757372.1"/>
    <property type="molecule type" value="Genomic_DNA"/>
</dbReference>
<name>A0A8H6I3R7_9AGAR</name>
<feature type="compositionally biased region" description="Polar residues" evidence="2">
    <location>
        <begin position="221"/>
        <end position="234"/>
    </location>
</feature>
<dbReference type="Proteomes" id="UP000521943">
    <property type="component" value="Unassembled WGS sequence"/>
</dbReference>
<protein>
    <submittedName>
        <fullName evidence="3">Uncharacterized protein</fullName>
    </submittedName>
</protein>
<feature type="coiled-coil region" evidence="1">
    <location>
        <begin position="132"/>
        <end position="159"/>
    </location>
</feature>
<dbReference type="OrthoDB" id="3269067at2759"/>
<feature type="coiled-coil region" evidence="1">
    <location>
        <begin position="73"/>
        <end position="107"/>
    </location>
</feature>
<comment type="caution">
    <text evidence="3">The sequence shown here is derived from an EMBL/GenBank/DDBJ whole genome shotgun (WGS) entry which is preliminary data.</text>
</comment>
<feature type="region of interest" description="Disordered" evidence="2">
    <location>
        <begin position="189"/>
        <end position="492"/>
    </location>
</feature>
<evidence type="ECO:0000313" key="3">
    <source>
        <dbReference type="EMBL" id="KAF6757372.1"/>
    </source>
</evidence>
<evidence type="ECO:0000313" key="4">
    <source>
        <dbReference type="Proteomes" id="UP000521943"/>
    </source>
</evidence>
<gene>
    <name evidence="3" type="ORF">DFP72DRAFT_1044263</name>
</gene>
<feature type="compositionally biased region" description="Polar residues" evidence="2">
    <location>
        <begin position="456"/>
        <end position="467"/>
    </location>
</feature>
<keyword evidence="1" id="KW-0175">Coiled coil</keyword>
<feature type="compositionally biased region" description="Acidic residues" evidence="2">
    <location>
        <begin position="439"/>
        <end position="450"/>
    </location>
</feature>
<organism evidence="3 4">
    <name type="scientific">Ephemerocybe angulata</name>
    <dbReference type="NCBI Taxonomy" id="980116"/>
    <lineage>
        <taxon>Eukaryota</taxon>
        <taxon>Fungi</taxon>
        <taxon>Dikarya</taxon>
        <taxon>Basidiomycota</taxon>
        <taxon>Agaricomycotina</taxon>
        <taxon>Agaricomycetes</taxon>
        <taxon>Agaricomycetidae</taxon>
        <taxon>Agaricales</taxon>
        <taxon>Agaricineae</taxon>
        <taxon>Psathyrellaceae</taxon>
        <taxon>Ephemerocybe</taxon>
    </lineage>
</organism>
<evidence type="ECO:0000256" key="2">
    <source>
        <dbReference type="SAM" id="MobiDB-lite"/>
    </source>
</evidence>
<keyword evidence="4" id="KW-1185">Reference proteome</keyword>
<feature type="compositionally biased region" description="Low complexity" evidence="2">
    <location>
        <begin position="239"/>
        <end position="290"/>
    </location>
</feature>